<dbReference type="Gene3D" id="2.40.50.140">
    <property type="entry name" value="Nucleic acid-binding proteins"/>
    <property type="match status" value="1"/>
</dbReference>
<dbReference type="EMBL" id="AJ315957">
    <property type="protein sequence ID" value="CAD37389.1"/>
    <property type="molecule type" value="Genomic_DNA"/>
</dbReference>
<accession>Q8GJ56</accession>
<evidence type="ECO:0000256" key="5">
    <source>
        <dbReference type="ARBA" id="ARBA00034531"/>
    </source>
</evidence>
<keyword evidence="4" id="KW-0067">ATP-binding</keyword>
<evidence type="ECO:0000256" key="7">
    <source>
        <dbReference type="ARBA" id="ARBA00048696"/>
    </source>
</evidence>
<evidence type="ECO:0000256" key="1">
    <source>
        <dbReference type="ARBA" id="ARBA00022679"/>
    </source>
</evidence>
<dbReference type="EC" id="2.7.7.108" evidence="5"/>
<dbReference type="SUPFAM" id="SSF140931">
    <property type="entry name" value="Fic-like"/>
    <property type="match status" value="1"/>
</dbReference>
<dbReference type="GO" id="GO:0005524">
    <property type="term" value="F:ATP binding"/>
    <property type="evidence" value="ECO:0007669"/>
    <property type="project" value="UniProtKB-KW"/>
</dbReference>
<dbReference type="PANTHER" id="PTHR39560">
    <property type="entry name" value="PROTEIN ADENYLYLTRANSFERASE FIC-RELATED"/>
    <property type="match status" value="1"/>
</dbReference>
<evidence type="ECO:0000256" key="6">
    <source>
        <dbReference type="ARBA" id="ARBA00047939"/>
    </source>
</evidence>
<dbReference type="GO" id="GO:0070733">
    <property type="term" value="F:AMPylase activity"/>
    <property type="evidence" value="ECO:0007669"/>
    <property type="project" value="UniProtKB-EC"/>
</dbReference>
<name>Q8GJ56_9HYPH</name>
<dbReference type="InterPro" id="IPR012340">
    <property type="entry name" value="NA-bd_OB-fold"/>
</dbReference>
<dbReference type="AlphaFoldDB" id="Q8GJ56"/>
<evidence type="ECO:0000313" key="9">
    <source>
        <dbReference type="EMBL" id="CAD37389.1"/>
    </source>
</evidence>
<gene>
    <name evidence="9" type="primary">fic-1</name>
</gene>
<keyword evidence="2" id="KW-0548">Nucleotidyltransferase</keyword>
<evidence type="ECO:0000259" key="8">
    <source>
        <dbReference type="PROSITE" id="PS51459"/>
    </source>
</evidence>
<comment type="catalytic activity">
    <reaction evidence="7">
        <text>L-tyrosyl-[protein] + ATP = O-(5'-adenylyl)-L-tyrosyl-[protein] + diphosphate</text>
        <dbReference type="Rhea" id="RHEA:54288"/>
        <dbReference type="Rhea" id="RHEA-COMP:10136"/>
        <dbReference type="Rhea" id="RHEA-COMP:13846"/>
        <dbReference type="ChEBI" id="CHEBI:30616"/>
        <dbReference type="ChEBI" id="CHEBI:33019"/>
        <dbReference type="ChEBI" id="CHEBI:46858"/>
        <dbReference type="ChEBI" id="CHEBI:83624"/>
        <dbReference type="EC" id="2.7.7.108"/>
    </reaction>
</comment>
<keyword evidence="1" id="KW-0808">Transferase</keyword>
<reference evidence="9" key="1">
    <citation type="submission" date="2001-08" db="EMBL/GenBank/DDBJ databases">
        <title>The VirB/VirD4 type IV secretion system of Bartonella is essential for establishing intraerythrocytic infection.</title>
        <authorList>
            <person name="Schulein R."/>
            <person name="Dehio C."/>
        </authorList>
    </citation>
    <scope>NUCLEOTIDE SEQUENCE</scope>
    <source>
        <strain evidence="9">IBS 506</strain>
    </source>
</reference>
<evidence type="ECO:0000256" key="3">
    <source>
        <dbReference type="ARBA" id="ARBA00022741"/>
    </source>
</evidence>
<dbReference type="PANTHER" id="PTHR39560:SF1">
    <property type="entry name" value="PROTEIN ADENYLYLTRANSFERASE FIC-RELATED"/>
    <property type="match status" value="1"/>
</dbReference>
<dbReference type="Pfam" id="PF02661">
    <property type="entry name" value="Fic"/>
    <property type="match status" value="1"/>
</dbReference>
<feature type="domain" description="Fido" evidence="8">
    <location>
        <begin position="87"/>
        <end position="240"/>
    </location>
</feature>
<sequence length="568" mass="64059">MQKGIFHSRNLTLLWTTLDYKEMTMPKAKEKTKNIETSSPHHYVYPNTTTLKNKYGITNFDAFTAKYTHDTAKAIVNLREAPLPEKFDSSYLCSIHHQLFKNTFEWAGQPRNVPFTFLDESVTAMPEMKRAEWNNVFANDDEIEEGLQTLNKTLAEKNALRSLTREDFISEAVPLFVSLKNIRPFINGNEHTIHLFFEKLAQAAEHQLDFSLVTKERMLVASVAAIQNDNLEPMQHLFEDISNPQKIHLLKEFMSNMKELGRDINDRSVMVTKEGETYTGTYRGAGHDSLAFNVNGAYIIGDKEDLTPEQLKTLKPGDKFTFTASQTQELKNILIPKETLAPLSKTEKAEMIAKDACVHTARNQIQRLSKTVYDNAKTLDKKMVAIIKNPALGQQLAEQIERSPDSVAHLAGFSLCGLQNQARANAKNHLEMLCSAVANFAHAVKHAEKEITQEHATEQKRRATTVEMPSKSLQDLFTLPKELQQESLAKNLGLQKELSNLVKNINSRLSATEHKAVKNNDYETLAQSIGVSENKAKQITQTVKQAKEVHQQACTRTVNHSNVLAIAS</sequence>
<dbReference type="InterPro" id="IPR003812">
    <property type="entry name" value="Fido"/>
</dbReference>
<comment type="catalytic activity">
    <reaction evidence="6">
        <text>L-threonyl-[protein] + ATP = 3-O-(5'-adenylyl)-L-threonyl-[protein] + diphosphate</text>
        <dbReference type="Rhea" id="RHEA:54292"/>
        <dbReference type="Rhea" id="RHEA-COMP:11060"/>
        <dbReference type="Rhea" id="RHEA-COMP:13847"/>
        <dbReference type="ChEBI" id="CHEBI:30013"/>
        <dbReference type="ChEBI" id="CHEBI:30616"/>
        <dbReference type="ChEBI" id="CHEBI:33019"/>
        <dbReference type="ChEBI" id="CHEBI:138113"/>
        <dbReference type="EC" id="2.7.7.108"/>
    </reaction>
</comment>
<dbReference type="PROSITE" id="PS51459">
    <property type="entry name" value="FIDO"/>
    <property type="match status" value="1"/>
</dbReference>
<dbReference type="GO" id="GO:0051302">
    <property type="term" value="P:regulation of cell division"/>
    <property type="evidence" value="ECO:0007669"/>
    <property type="project" value="TreeGrafter"/>
</dbReference>
<dbReference type="InterPro" id="IPR036597">
    <property type="entry name" value="Fido-like_dom_sf"/>
</dbReference>
<keyword evidence="3" id="KW-0547">Nucleotide-binding</keyword>
<dbReference type="NCBIfam" id="NF033856">
    <property type="entry name" value="T4SS_effec_BID"/>
    <property type="match status" value="1"/>
</dbReference>
<organism evidence="9">
    <name type="scientific">Bartonella tribocorum</name>
    <dbReference type="NCBI Taxonomy" id="85701"/>
    <lineage>
        <taxon>Bacteria</taxon>
        <taxon>Pseudomonadati</taxon>
        <taxon>Pseudomonadota</taxon>
        <taxon>Alphaproteobacteria</taxon>
        <taxon>Hyphomicrobiales</taxon>
        <taxon>Bartonellaceae</taxon>
        <taxon>Bartonella</taxon>
    </lineage>
</organism>
<evidence type="ECO:0000256" key="2">
    <source>
        <dbReference type="ARBA" id="ARBA00022695"/>
    </source>
</evidence>
<protein>
    <recommendedName>
        <fullName evidence="5">protein adenylyltransferase</fullName>
        <ecNumber evidence="5">2.7.7.108</ecNumber>
    </recommendedName>
</protein>
<proteinExistence type="predicted"/>
<dbReference type="Gene3D" id="1.10.3290.10">
    <property type="entry name" value="Fido-like domain"/>
    <property type="match status" value="1"/>
</dbReference>
<dbReference type="Pfam" id="PF18543">
    <property type="entry name" value="ID"/>
    <property type="match status" value="1"/>
</dbReference>
<evidence type="ECO:0000256" key="4">
    <source>
        <dbReference type="ARBA" id="ARBA00022840"/>
    </source>
</evidence>
<dbReference type="InterPro" id="IPR040548">
    <property type="entry name" value="BepA_ID"/>
</dbReference>